<sequence>MVSKSNGHERNVIEDRYYEAASNTPREDKEAPAISMQVDTNSEYKNQDKARSQERTASLNVGEKMASDVPFCAGDRQEQTLGAARGSTAAVRCRVEAHPSHDLTWTWIRKKVDGSEEELPQENVRNDGVSSSVLVTPHTPEEYGRFLCLATNSVGRQEAACVVNLVPAGPPDTPTNCSVTQGKPKEHLDTASLSITCLEGFDGGLPQQFQLEARQDGELVSNITSEFPEWVVSGLRAGVRVILKVTAHNARGRSEPLNLEEHTTSAQRSAAAPDTKSDATLPPILGAALGLVALLLLLLVVALIICRRMKPRPRKPRAAEVPLAPITGGDNFDDPDVVASIQRQPPNIDVIPLDQDPDQDDNDDAISYEPELLEESHVAMQTCVYVHRGRDTHSAECEEGEGGLCSCGGVGVGSGGGGGGGGGQRRSRREGQHHQAPLVDNTDREDVAINDSQSNDSGVSESESESELREMVPEGQMKSTIFRKHHDTGTTYLTLASGETLGLPSDTPLRLIPSEYSGTTPCYSVKTGSRDPSPVEVHLKPFVSKEYRVSPDAVEEVLLLPSSCRELRLLPTTTGDTQSTRSSMADVRSSSSREQHSGKSSCVSSLPTPSCIVKSSSSQREVICLPISPGESPRPHIAPKRRSRDLTRDTSNPVPSAQPSKHLRPLSSKDQHYISTSGEPHLQQQEGEVGRSVTLLQGEHGQILFVPNRTTQISEGVRGGRHRTPVFPGIKVSDSSQGEQLTPPLPPHPLTLPKAAARESKARRTRGQTIDKVSGEPKRVLPSTPLLPTQEMVKPVLKHHIYHPHPDPCRRESSV</sequence>
<feature type="compositionally biased region" description="Polar residues" evidence="1">
    <location>
        <begin position="673"/>
        <end position="686"/>
    </location>
</feature>
<dbReference type="InterPro" id="IPR036116">
    <property type="entry name" value="FN3_sf"/>
</dbReference>
<comment type="caution">
    <text evidence="5">The sequence shown here is derived from an EMBL/GenBank/DDBJ whole genome shotgun (WGS) entry which is preliminary data.</text>
</comment>
<feature type="transmembrane region" description="Helical" evidence="2">
    <location>
        <begin position="284"/>
        <end position="306"/>
    </location>
</feature>
<feature type="compositionally biased region" description="Low complexity" evidence="1">
    <location>
        <begin position="452"/>
        <end position="461"/>
    </location>
</feature>
<keyword evidence="2" id="KW-0812">Transmembrane</keyword>
<gene>
    <name evidence="5" type="ORF">Pmani_034017</name>
</gene>
<dbReference type="PROSITE" id="PS50853">
    <property type="entry name" value="FN3"/>
    <property type="match status" value="1"/>
</dbReference>
<proteinExistence type="predicted"/>
<feature type="compositionally biased region" description="Low complexity" evidence="1">
    <location>
        <begin position="579"/>
        <end position="590"/>
    </location>
</feature>
<dbReference type="SUPFAM" id="SSF48726">
    <property type="entry name" value="Immunoglobulin"/>
    <property type="match status" value="1"/>
</dbReference>
<evidence type="ECO:0008006" key="7">
    <source>
        <dbReference type="Google" id="ProtNLM"/>
    </source>
</evidence>
<evidence type="ECO:0000256" key="1">
    <source>
        <dbReference type="SAM" id="MobiDB-lite"/>
    </source>
</evidence>
<feature type="compositionally biased region" description="Gly residues" evidence="1">
    <location>
        <begin position="415"/>
        <end position="424"/>
    </location>
</feature>
<feature type="compositionally biased region" description="Basic and acidic residues" evidence="1">
    <location>
        <begin position="1"/>
        <end position="18"/>
    </location>
</feature>
<evidence type="ECO:0000313" key="5">
    <source>
        <dbReference type="EMBL" id="KAK4293269.1"/>
    </source>
</evidence>
<feature type="compositionally biased region" description="Basic and acidic residues" evidence="1">
    <location>
        <begin position="45"/>
        <end position="54"/>
    </location>
</feature>
<dbReference type="CDD" id="cd00096">
    <property type="entry name" value="Ig"/>
    <property type="match status" value="1"/>
</dbReference>
<feature type="region of interest" description="Disordered" evidence="1">
    <location>
        <begin position="1"/>
        <end position="57"/>
    </location>
</feature>
<feature type="domain" description="Ig-like" evidence="3">
    <location>
        <begin position="70"/>
        <end position="164"/>
    </location>
</feature>
<dbReference type="InterPro" id="IPR013783">
    <property type="entry name" value="Ig-like_fold"/>
</dbReference>
<evidence type="ECO:0000259" key="4">
    <source>
        <dbReference type="PROSITE" id="PS50853"/>
    </source>
</evidence>
<feature type="region of interest" description="Disordered" evidence="1">
    <location>
        <begin position="625"/>
        <end position="689"/>
    </location>
</feature>
<evidence type="ECO:0000256" key="2">
    <source>
        <dbReference type="SAM" id="Phobius"/>
    </source>
</evidence>
<evidence type="ECO:0000313" key="6">
    <source>
        <dbReference type="Proteomes" id="UP001292094"/>
    </source>
</evidence>
<dbReference type="InterPro" id="IPR007110">
    <property type="entry name" value="Ig-like_dom"/>
</dbReference>
<dbReference type="SUPFAM" id="SSF49265">
    <property type="entry name" value="Fibronectin type III"/>
    <property type="match status" value="1"/>
</dbReference>
<reference evidence="5" key="1">
    <citation type="submission" date="2023-11" db="EMBL/GenBank/DDBJ databases">
        <title>Genome assemblies of two species of porcelain crab, Petrolisthes cinctipes and Petrolisthes manimaculis (Anomura: Porcellanidae).</title>
        <authorList>
            <person name="Angst P."/>
        </authorList>
    </citation>
    <scope>NUCLEOTIDE SEQUENCE</scope>
    <source>
        <strain evidence="5">PB745_02</strain>
        <tissue evidence="5">Gill</tissue>
    </source>
</reference>
<dbReference type="GO" id="GO:0009653">
    <property type="term" value="P:anatomical structure morphogenesis"/>
    <property type="evidence" value="ECO:0007669"/>
    <property type="project" value="UniProtKB-ARBA"/>
</dbReference>
<feature type="region of interest" description="Disordered" evidence="1">
    <location>
        <begin position="415"/>
        <end position="476"/>
    </location>
</feature>
<accession>A0AAE1TS15</accession>
<dbReference type="InterPro" id="IPR013098">
    <property type="entry name" value="Ig_I-set"/>
</dbReference>
<dbReference type="PANTHER" id="PTHR23278:SF19">
    <property type="entry name" value="OBSCURIN"/>
    <property type="match status" value="1"/>
</dbReference>
<dbReference type="PROSITE" id="PS50835">
    <property type="entry name" value="IG_LIKE"/>
    <property type="match status" value="1"/>
</dbReference>
<feature type="domain" description="Fibronectin type-III" evidence="4">
    <location>
        <begin position="170"/>
        <end position="267"/>
    </location>
</feature>
<dbReference type="GO" id="GO:0030154">
    <property type="term" value="P:cell differentiation"/>
    <property type="evidence" value="ECO:0007669"/>
    <property type="project" value="UniProtKB-ARBA"/>
</dbReference>
<dbReference type="InterPro" id="IPR036179">
    <property type="entry name" value="Ig-like_dom_sf"/>
</dbReference>
<dbReference type="Gene3D" id="2.60.40.10">
    <property type="entry name" value="Immunoglobulins"/>
    <property type="match status" value="2"/>
</dbReference>
<feature type="compositionally biased region" description="Polar residues" evidence="1">
    <location>
        <begin position="649"/>
        <end position="659"/>
    </location>
</feature>
<keyword evidence="6" id="KW-1185">Reference proteome</keyword>
<evidence type="ECO:0000259" key="3">
    <source>
        <dbReference type="PROSITE" id="PS50835"/>
    </source>
</evidence>
<feature type="region of interest" description="Disordered" evidence="1">
    <location>
        <begin position="252"/>
        <end position="276"/>
    </location>
</feature>
<dbReference type="AlphaFoldDB" id="A0AAE1TS15"/>
<dbReference type="InterPro" id="IPR003961">
    <property type="entry name" value="FN3_dom"/>
</dbReference>
<feature type="region of interest" description="Disordered" evidence="1">
    <location>
        <begin position="345"/>
        <end position="365"/>
    </location>
</feature>
<protein>
    <recommendedName>
        <fullName evidence="7">Ig-like domain-containing protein</fullName>
    </recommendedName>
</protein>
<organism evidence="5 6">
    <name type="scientific">Petrolisthes manimaculis</name>
    <dbReference type="NCBI Taxonomy" id="1843537"/>
    <lineage>
        <taxon>Eukaryota</taxon>
        <taxon>Metazoa</taxon>
        <taxon>Ecdysozoa</taxon>
        <taxon>Arthropoda</taxon>
        <taxon>Crustacea</taxon>
        <taxon>Multicrustacea</taxon>
        <taxon>Malacostraca</taxon>
        <taxon>Eumalacostraca</taxon>
        <taxon>Eucarida</taxon>
        <taxon>Decapoda</taxon>
        <taxon>Pleocyemata</taxon>
        <taxon>Anomura</taxon>
        <taxon>Galatheoidea</taxon>
        <taxon>Porcellanidae</taxon>
        <taxon>Petrolisthes</taxon>
    </lineage>
</organism>
<dbReference type="Proteomes" id="UP001292094">
    <property type="component" value="Unassembled WGS sequence"/>
</dbReference>
<feature type="compositionally biased region" description="Polar residues" evidence="1">
    <location>
        <begin position="598"/>
        <end position="608"/>
    </location>
</feature>
<dbReference type="Pfam" id="PF07679">
    <property type="entry name" value="I-set"/>
    <property type="match status" value="1"/>
</dbReference>
<feature type="region of interest" description="Disordered" evidence="1">
    <location>
        <begin position="570"/>
        <end position="608"/>
    </location>
</feature>
<name>A0AAE1TS15_9EUCA</name>
<feature type="compositionally biased region" description="Acidic residues" evidence="1">
    <location>
        <begin position="355"/>
        <end position="365"/>
    </location>
</feature>
<dbReference type="CDD" id="cd00063">
    <property type="entry name" value="FN3"/>
    <property type="match status" value="1"/>
</dbReference>
<feature type="region of interest" description="Disordered" evidence="1">
    <location>
        <begin position="732"/>
        <end position="786"/>
    </location>
</feature>
<dbReference type="PANTHER" id="PTHR23278">
    <property type="entry name" value="SIDESTEP PROTEIN"/>
    <property type="match status" value="1"/>
</dbReference>
<dbReference type="EMBL" id="JAWZYT010004594">
    <property type="protein sequence ID" value="KAK4293269.1"/>
    <property type="molecule type" value="Genomic_DNA"/>
</dbReference>
<keyword evidence="2" id="KW-0472">Membrane</keyword>
<keyword evidence="2" id="KW-1133">Transmembrane helix</keyword>